<dbReference type="InterPro" id="IPR013519">
    <property type="entry name" value="Int_alpha_beta-p"/>
</dbReference>
<feature type="signal peptide" evidence="6">
    <location>
        <begin position="1"/>
        <end position="22"/>
    </location>
</feature>
<feature type="region of interest" description="Disordered" evidence="5">
    <location>
        <begin position="286"/>
        <end position="347"/>
    </location>
</feature>
<dbReference type="PANTHER" id="PTHR23221:SF7">
    <property type="entry name" value="PHOSPHATIDYLINOSITOL-GLYCAN-SPECIFIC PHOSPHOLIPASE D"/>
    <property type="match status" value="1"/>
</dbReference>
<organism evidence="7 8">
    <name type="scientific">Streptomyces ramulosus</name>
    <dbReference type="NCBI Taxonomy" id="47762"/>
    <lineage>
        <taxon>Bacteria</taxon>
        <taxon>Bacillati</taxon>
        <taxon>Actinomycetota</taxon>
        <taxon>Actinomycetes</taxon>
        <taxon>Kitasatosporales</taxon>
        <taxon>Streptomycetaceae</taxon>
        <taxon>Streptomyces</taxon>
    </lineage>
</organism>
<dbReference type="InterPro" id="IPR013517">
    <property type="entry name" value="FG-GAP"/>
</dbReference>
<feature type="region of interest" description="Disordered" evidence="5">
    <location>
        <begin position="241"/>
        <end position="261"/>
    </location>
</feature>
<comment type="caution">
    <text evidence="7">The sequence shown here is derived from an EMBL/GenBank/DDBJ whole genome shotgun (WGS) entry which is preliminary data.</text>
</comment>
<dbReference type="Proteomes" id="UP001596241">
    <property type="component" value="Unassembled WGS sequence"/>
</dbReference>
<dbReference type="RefSeq" id="WP_345086939.1">
    <property type="nucleotide sequence ID" value="NZ_BAAAWG010000012.1"/>
</dbReference>
<evidence type="ECO:0000256" key="2">
    <source>
        <dbReference type="ARBA" id="ARBA00022737"/>
    </source>
</evidence>
<dbReference type="SUPFAM" id="SSF69318">
    <property type="entry name" value="Integrin alpha N-terminal domain"/>
    <property type="match status" value="1"/>
</dbReference>
<keyword evidence="1 6" id="KW-0732">Signal</keyword>
<name>A0ABW1FRZ4_9ACTN</name>
<dbReference type="Pfam" id="PF13517">
    <property type="entry name" value="FG-GAP_3"/>
    <property type="match status" value="2"/>
</dbReference>
<evidence type="ECO:0000256" key="1">
    <source>
        <dbReference type="ARBA" id="ARBA00022729"/>
    </source>
</evidence>
<evidence type="ECO:0000256" key="5">
    <source>
        <dbReference type="SAM" id="MobiDB-lite"/>
    </source>
</evidence>
<evidence type="ECO:0000256" key="6">
    <source>
        <dbReference type="SAM" id="SignalP"/>
    </source>
</evidence>
<reference evidence="8" key="1">
    <citation type="journal article" date="2019" name="Int. J. Syst. Evol. Microbiol.">
        <title>The Global Catalogue of Microorganisms (GCM) 10K type strain sequencing project: providing services to taxonomists for standard genome sequencing and annotation.</title>
        <authorList>
            <consortium name="The Broad Institute Genomics Platform"/>
            <consortium name="The Broad Institute Genome Sequencing Center for Infectious Disease"/>
            <person name="Wu L."/>
            <person name="Ma J."/>
        </authorList>
    </citation>
    <scope>NUCLEOTIDE SEQUENCE [LARGE SCALE GENOMIC DNA]</scope>
    <source>
        <strain evidence="8">CGMCC 1.15809</strain>
    </source>
</reference>
<proteinExistence type="predicted"/>
<dbReference type="InterPro" id="IPR028994">
    <property type="entry name" value="Integrin_alpha_N"/>
</dbReference>
<feature type="compositionally biased region" description="Polar residues" evidence="5">
    <location>
        <begin position="307"/>
        <end position="319"/>
    </location>
</feature>
<feature type="chain" id="PRO_5046517951" evidence="6">
    <location>
        <begin position="23"/>
        <end position="481"/>
    </location>
</feature>
<keyword evidence="8" id="KW-1185">Reference proteome</keyword>
<dbReference type="PROSITE" id="PS51470">
    <property type="entry name" value="FG_GAP"/>
    <property type="match status" value="2"/>
</dbReference>
<protein>
    <submittedName>
        <fullName evidence="7">FG-GAP and VCBS repeat-containing protein</fullName>
    </submittedName>
</protein>
<dbReference type="SMART" id="SM00191">
    <property type="entry name" value="Int_alpha"/>
    <property type="match status" value="3"/>
</dbReference>
<evidence type="ECO:0000256" key="4">
    <source>
        <dbReference type="ARBA" id="ARBA00023180"/>
    </source>
</evidence>
<gene>
    <name evidence="7" type="ORF">ACFP3M_29380</name>
</gene>
<dbReference type="Pfam" id="PF01839">
    <property type="entry name" value="FG-GAP"/>
    <property type="match status" value="3"/>
</dbReference>
<accession>A0ABW1FRZ4</accession>
<dbReference type="EMBL" id="JBHSPW010000017">
    <property type="protein sequence ID" value="MFC5896921.1"/>
    <property type="molecule type" value="Genomic_DNA"/>
</dbReference>
<keyword evidence="3" id="KW-0378">Hydrolase</keyword>
<dbReference type="Gene3D" id="2.130.10.130">
    <property type="entry name" value="Integrin alpha, N-terminal"/>
    <property type="match status" value="3"/>
</dbReference>
<evidence type="ECO:0000313" key="8">
    <source>
        <dbReference type="Proteomes" id="UP001596241"/>
    </source>
</evidence>
<keyword evidence="4" id="KW-0325">Glycoprotein</keyword>
<evidence type="ECO:0000256" key="3">
    <source>
        <dbReference type="ARBA" id="ARBA00022801"/>
    </source>
</evidence>
<dbReference type="PANTHER" id="PTHR23221">
    <property type="entry name" value="GLYCOSYLPHOSPHATIDYLINOSITOL PHOSPHOLIPASE D"/>
    <property type="match status" value="1"/>
</dbReference>
<keyword evidence="2" id="KW-0677">Repeat</keyword>
<evidence type="ECO:0000313" key="7">
    <source>
        <dbReference type="EMBL" id="MFC5896921.1"/>
    </source>
</evidence>
<sequence length="481" mass="48047">MRKRTRGAIAAGVGVVVVGALAVTAGAVTSGGSDPGSTPRAAAKKTALKEDFNGDGYNDLVIAAPTTGGDNPGYLTVVYGSAHGLDPATRTVISAKTPGIPSVQGVFGSELVARDLDGDGVTDLAVVVKSGTQDTVLALWGTKGKGLSGEGAVTLDHARNIAGGDFNGDGHQDLFTTAYMDEKQAKLLQGPFTRDGKPAHEQTVSVADGDSEVLSVTAGDLNGDGADDVFVARSMEESSRPGAILLGGPKGLTKQSDKGPEALPATMGDFNGDGRADLAWREAPGGVIEGPWGDSGTVKVRYGTDSGLGSRTDTFTQATPGVPGANEEGDVFGASLTAGDTDGDGRDELAVGVPGEAVGTKKQAGSVVLLKGSDKGLTGTGAVAFSQDSPGVPGVAEAGDMFGAGVRLLDANGDGHADLAVSAPGENDRHGAVWSVPSGDPARGGVTSFAPADVGAPSYPALFGDVFSGSTPSPWWGLDES</sequence>